<sequence length="644" mass="73499">MPNLNPAQKEAVNTVNGPLLILAGAGAGKTKTIVERIANLVRGGVNPSSILAITFTNKAANEMKERVERALKEDAVLNKPITIEDLPFVSTFHSLGVTIIKENARLLGLPRYFKIFDQGDSKQAIKEAIKAEELDPKEYEPGRFLSIISREKGNAVGLDEYETTVADDFLGSLVAKIWRRYEKILREEKALDFDDLLFYTLRLLEKKEVRDSYHRRWQYIHVDEYQDTNVVQYKIANLLSSKDRNICVVGDIDQNIYSWRGAKLKNILDFERDYPNAKVVILEENYRSTQNILHAANEIIKKNEFRREKKLFTRNPTGEALTLFEGYDETSEAEFVATKAQGLIAGGTAPEEIAVLYRANFQSRALEEAFLAYGIRYQILGTKFFERKEVKDVLAYIRLALEPESLSDLKRVINVPTRGIGKVSLLKIMEGKSGELPKAARESYEKFQDLINKIRHEIDTRKTSEAIRFTIKESGIEESFSQGGGEDEERLLNVRELVTIASRYDSREGTRGIEEFLTNASLQSDQDELTEAPDGVKLMTVHAAKGLEFDYVFITGLEDGLFPHERIVAGPKNEDDEEERRLFYVALTRARKKIFLSYSQIRTLFGNKQVNIPSEFIYDIPEEIIVREEGTYGLLRKPLYKIDF</sequence>
<comment type="caution">
    <text evidence="14">The sequence shown here is derived from an EMBL/GenBank/DDBJ whole genome shotgun (WGS) entry which is preliminary data.</text>
</comment>
<dbReference type="GO" id="GO:0033202">
    <property type="term" value="C:DNA helicase complex"/>
    <property type="evidence" value="ECO:0007669"/>
    <property type="project" value="TreeGrafter"/>
</dbReference>
<dbReference type="GO" id="GO:0000725">
    <property type="term" value="P:recombinational repair"/>
    <property type="evidence" value="ECO:0007669"/>
    <property type="project" value="TreeGrafter"/>
</dbReference>
<evidence type="ECO:0000259" key="12">
    <source>
        <dbReference type="PROSITE" id="PS51198"/>
    </source>
</evidence>
<dbReference type="GO" id="GO:0003677">
    <property type="term" value="F:DNA binding"/>
    <property type="evidence" value="ECO:0007669"/>
    <property type="project" value="UniProtKB-KW"/>
</dbReference>
<dbReference type="GO" id="GO:0005829">
    <property type="term" value="C:cytosol"/>
    <property type="evidence" value="ECO:0007669"/>
    <property type="project" value="TreeGrafter"/>
</dbReference>
<dbReference type="Gene3D" id="3.40.50.300">
    <property type="entry name" value="P-loop containing nucleotide triphosphate hydrolases"/>
    <property type="match status" value="2"/>
</dbReference>
<keyword evidence="3 11" id="KW-0378">Hydrolase</keyword>
<dbReference type="EMBL" id="MHWD01000008">
    <property type="protein sequence ID" value="OHB04620.1"/>
    <property type="molecule type" value="Genomic_DNA"/>
</dbReference>
<dbReference type="Gene3D" id="1.10.10.160">
    <property type="match status" value="1"/>
</dbReference>
<keyword evidence="2 11" id="KW-0547">Nucleotide-binding</keyword>
<reference evidence="14 15" key="1">
    <citation type="journal article" date="2016" name="Nat. Commun.">
        <title>Thousands of microbial genomes shed light on interconnected biogeochemical processes in an aquifer system.</title>
        <authorList>
            <person name="Anantharaman K."/>
            <person name="Brown C.T."/>
            <person name="Hug L.A."/>
            <person name="Sharon I."/>
            <person name="Castelle C.J."/>
            <person name="Probst A.J."/>
            <person name="Thomas B.C."/>
            <person name="Singh A."/>
            <person name="Wilkins M.J."/>
            <person name="Karaoz U."/>
            <person name="Brodie E.L."/>
            <person name="Williams K.H."/>
            <person name="Hubbard S.S."/>
            <person name="Banfield J.F."/>
        </authorList>
    </citation>
    <scope>NUCLEOTIDE SEQUENCE [LARGE SCALE GENOMIC DNA]</scope>
</reference>
<evidence type="ECO:0000256" key="11">
    <source>
        <dbReference type="PROSITE-ProRule" id="PRU00560"/>
    </source>
</evidence>
<gene>
    <name evidence="14" type="ORF">A2920_01635</name>
</gene>
<comment type="similarity">
    <text evidence="1">Belongs to the helicase family. UvrD subfamily.</text>
</comment>
<dbReference type="InterPro" id="IPR014017">
    <property type="entry name" value="DNA_helicase_UvrD-like_C"/>
</dbReference>
<dbReference type="InterPro" id="IPR013986">
    <property type="entry name" value="DExx_box_DNA_helicase_dom_sf"/>
</dbReference>
<protein>
    <recommendedName>
        <fullName evidence="9">DNA 3'-5' helicase</fullName>
        <ecNumber evidence="9">5.6.2.4</ecNumber>
    </recommendedName>
</protein>
<evidence type="ECO:0000256" key="1">
    <source>
        <dbReference type="ARBA" id="ARBA00009922"/>
    </source>
</evidence>
<proteinExistence type="inferred from homology"/>
<feature type="domain" description="UvrD-like helicase C-terminal" evidence="13">
    <location>
        <begin position="290"/>
        <end position="546"/>
    </location>
</feature>
<organism evidence="14 15">
    <name type="scientific">Candidatus Zambryskibacteria bacterium RIFCSPLOWO2_01_FULL_43_17</name>
    <dbReference type="NCBI Taxonomy" id="1802760"/>
    <lineage>
        <taxon>Bacteria</taxon>
        <taxon>Candidatus Zambryskiibacteriota</taxon>
    </lineage>
</organism>
<evidence type="ECO:0000256" key="5">
    <source>
        <dbReference type="ARBA" id="ARBA00022840"/>
    </source>
</evidence>
<evidence type="ECO:0000256" key="9">
    <source>
        <dbReference type="ARBA" id="ARBA00034808"/>
    </source>
</evidence>
<keyword evidence="5 11" id="KW-0067">ATP-binding</keyword>
<dbReference type="Gene3D" id="1.10.486.10">
    <property type="entry name" value="PCRA, domain 4"/>
    <property type="match status" value="1"/>
</dbReference>
<evidence type="ECO:0000256" key="7">
    <source>
        <dbReference type="ARBA" id="ARBA00023235"/>
    </source>
</evidence>
<keyword evidence="7" id="KW-0413">Isomerase</keyword>
<evidence type="ECO:0000313" key="15">
    <source>
        <dbReference type="Proteomes" id="UP000179283"/>
    </source>
</evidence>
<keyword evidence="6" id="KW-0238">DNA-binding</keyword>
<evidence type="ECO:0000256" key="6">
    <source>
        <dbReference type="ARBA" id="ARBA00023125"/>
    </source>
</evidence>
<dbReference type="PANTHER" id="PTHR11070">
    <property type="entry name" value="UVRD / RECB / PCRA DNA HELICASE FAMILY MEMBER"/>
    <property type="match status" value="1"/>
</dbReference>
<name>A0A1G2U6H7_9BACT</name>
<evidence type="ECO:0000256" key="3">
    <source>
        <dbReference type="ARBA" id="ARBA00022801"/>
    </source>
</evidence>
<evidence type="ECO:0000256" key="4">
    <source>
        <dbReference type="ARBA" id="ARBA00022806"/>
    </source>
</evidence>
<feature type="binding site" evidence="11">
    <location>
        <begin position="23"/>
        <end position="30"/>
    </location>
    <ligand>
        <name>ATP</name>
        <dbReference type="ChEBI" id="CHEBI:30616"/>
    </ligand>
</feature>
<evidence type="ECO:0000259" key="13">
    <source>
        <dbReference type="PROSITE" id="PS51217"/>
    </source>
</evidence>
<dbReference type="GO" id="GO:0043138">
    <property type="term" value="F:3'-5' DNA helicase activity"/>
    <property type="evidence" value="ECO:0007669"/>
    <property type="project" value="UniProtKB-EC"/>
</dbReference>
<dbReference type="PROSITE" id="PS51198">
    <property type="entry name" value="UVRD_HELICASE_ATP_BIND"/>
    <property type="match status" value="1"/>
</dbReference>
<dbReference type="CDD" id="cd17932">
    <property type="entry name" value="DEXQc_UvrD"/>
    <property type="match status" value="1"/>
</dbReference>
<dbReference type="PANTHER" id="PTHR11070:SF2">
    <property type="entry name" value="ATP-DEPENDENT DNA HELICASE SRS2"/>
    <property type="match status" value="1"/>
</dbReference>
<dbReference type="InterPro" id="IPR014016">
    <property type="entry name" value="UvrD-like_ATP-bd"/>
</dbReference>
<evidence type="ECO:0000256" key="10">
    <source>
        <dbReference type="ARBA" id="ARBA00048988"/>
    </source>
</evidence>
<dbReference type="InterPro" id="IPR000212">
    <property type="entry name" value="DNA_helicase_UvrD/REP"/>
</dbReference>
<dbReference type="CDD" id="cd18807">
    <property type="entry name" value="SF1_C_UvrD"/>
    <property type="match status" value="1"/>
</dbReference>
<feature type="domain" description="UvrD-like helicase ATP-binding" evidence="12">
    <location>
        <begin position="2"/>
        <end position="289"/>
    </location>
</feature>
<comment type="catalytic activity">
    <reaction evidence="8">
        <text>Couples ATP hydrolysis with the unwinding of duplex DNA by translocating in the 3'-5' direction.</text>
        <dbReference type="EC" id="5.6.2.4"/>
    </reaction>
</comment>
<dbReference type="GO" id="GO:0016887">
    <property type="term" value="F:ATP hydrolysis activity"/>
    <property type="evidence" value="ECO:0007669"/>
    <property type="project" value="RHEA"/>
</dbReference>
<evidence type="ECO:0000256" key="2">
    <source>
        <dbReference type="ARBA" id="ARBA00022741"/>
    </source>
</evidence>
<dbReference type="Pfam" id="PF13361">
    <property type="entry name" value="UvrD_C"/>
    <property type="match status" value="1"/>
</dbReference>
<dbReference type="InterPro" id="IPR027417">
    <property type="entry name" value="P-loop_NTPase"/>
</dbReference>
<evidence type="ECO:0000313" key="14">
    <source>
        <dbReference type="EMBL" id="OHB04620.1"/>
    </source>
</evidence>
<dbReference type="PROSITE" id="PS51217">
    <property type="entry name" value="UVRD_HELICASE_CTER"/>
    <property type="match status" value="1"/>
</dbReference>
<dbReference type="Proteomes" id="UP000179283">
    <property type="component" value="Unassembled WGS sequence"/>
</dbReference>
<dbReference type="GO" id="GO:0005524">
    <property type="term" value="F:ATP binding"/>
    <property type="evidence" value="ECO:0007669"/>
    <property type="project" value="UniProtKB-UniRule"/>
</dbReference>
<dbReference type="EC" id="5.6.2.4" evidence="9"/>
<dbReference type="Pfam" id="PF00580">
    <property type="entry name" value="UvrD-helicase"/>
    <property type="match status" value="1"/>
</dbReference>
<accession>A0A1G2U6H7</accession>
<keyword evidence="4 11" id="KW-0347">Helicase</keyword>
<evidence type="ECO:0000256" key="8">
    <source>
        <dbReference type="ARBA" id="ARBA00034617"/>
    </source>
</evidence>
<dbReference type="SUPFAM" id="SSF52540">
    <property type="entry name" value="P-loop containing nucleoside triphosphate hydrolases"/>
    <property type="match status" value="1"/>
</dbReference>
<comment type="catalytic activity">
    <reaction evidence="10">
        <text>ATP + H2O = ADP + phosphate + H(+)</text>
        <dbReference type="Rhea" id="RHEA:13065"/>
        <dbReference type="ChEBI" id="CHEBI:15377"/>
        <dbReference type="ChEBI" id="CHEBI:15378"/>
        <dbReference type="ChEBI" id="CHEBI:30616"/>
        <dbReference type="ChEBI" id="CHEBI:43474"/>
        <dbReference type="ChEBI" id="CHEBI:456216"/>
        <dbReference type="EC" id="5.6.2.4"/>
    </reaction>
</comment>
<dbReference type="AlphaFoldDB" id="A0A1G2U6H7"/>